<sequence>MVEPQNLEMLESYIGFVNYYGKYVKNLANLMAPLNELRKQGAELVWTDVHKKGFEKIKDELLNSEWLIHYDPTRPVYLATDASEYGIGAEISHRDADGRHRVIANASRKLTSAEINYAQIEKEEFAYADGLSRLPDPNEKPSQVELDSINWLELQDGETRSPFNLDLIRAETAKDKVLNTVLGFTRTGWPEKSQKN</sequence>
<accession>A0AC34RGY1</accession>
<name>A0AC34RGY1_9BILA</name>
<organism evidence="1 2">
    <name type="scientific">Panagrolaimus sp. JU765</name>
    <dbReference type="NCBI Taxonomy" id="591449"/>
    <lineage>
        <taxon>Eukaryota</taxon>
        <taxon>Metazoa</taxon>
        <taxon>Ecdysozoa</taxon>
        <taxon>Nematoda</taxon>
        <taxon>Chromadorea</taxon>
        <taxon>Rhabditida</taxon>
        <taxon>Tylenchina</taxon>
        <taxon>Panagrolaimomorpha</taxon>
        <taxon>Panagrolaimoidea</taxon>
        <taxon>Panagrolaimidae</taxon>
        <taxon>Panagrolaimus</taxon>
    </lineage>
</organism>
<protein>
    <submittedName>
        <fullName evidence="2">Reverse transcriptase/retrotransposon-derived protein RNase H-like domain-containing protein</fullName>
    </submittedName>
</protein>
<evidence type="ECO:0000313" key="2">
    <source>
        <dbReference type="WBParaSite" id="JU765_v2.g6703.t1"/>
    </source>
</evidence>
<reference evidence="2" key="1">
    <citation type="submission" date="2022-11" db="UniProtKB">
        <authorList>
            <consortium name="WormBaseParasite"/>
        </authorList>
    </citation>
    <scope>IDENTIFICATION</scope>
</reference>
<dbReference type="Proteomes" id="UP000887576">
    <property type="component" value="Unplaced"/>
</dbReference>
<evidence type="ECO:0000313" key="1">
    <source>
        <dbReference type="Proteomes" id="UP000887576"/>
    </source>
</evidence>
<dbReference type="WBParaSite" id="JU765_v2.g6703.t1">
    <property type="protein sequence ID" value="JU765_v2.g6703.t1"/>
    <property type="gene ID" value="JU765_v2.g6703"/>
</dbReference>
<proteinExistence type="predicted"/>